<comment type="caution">
    <text evidence="2">The sequence shown here is derived from an EMBL/GenBank/DDBJ whole genome shotgun (WGS) entry which is preliminary data.</text>
</comment>
<organism evidence="2 3">
    <name type="scientific">Stieleria varia</name>
    <dbReference type="NCBI Taxonomy" id="2528005"/>
    <lineage>
        <taxon>Bacteria</taxon>
        <taxon>Pseudomonadati</taxon>
        <taxon>Planctomycetota</taxon>
        <taxon>Planctomycetia</taxon>
        <taxon>Pirellulales</taxon>
        <taxon>Pirellulaceae</taxon>
        <taxon>Stieleria</taxon>
    </lineage>
</organism>
<dbReference type="GO" id="GO:0016787">
    <property type="term" value="F:hydrolase activity"/>
    <property type="evidence" value="ECO:0007669"/>
    <property type="project" value="UniProtKB-KW"/>
</dbReference>
<dbReference type="RefSeq" id="WP_197454218.1">
    <property type="nucleotide sequence ID" value="NZ_CP151726.1"/>
</dbReference>
<keyword evidence="3" id="KW-1185">Reference proteome</keyword>
<evidence type="ECO:0000259" key="1">
    <source>
        <dbReference type="PROSITE" id="PS51462"/>
    </source>
</evidence>
<dbReference type="PROSITE" id="PS51462">
    <property type="entry name" value="NUDIX"/>
    <property type="match status" value="1"/>
</dbReference>
<dbReference type="InterPro" id="IPR000086">
    <property type="entry name" value="NUDIX_hydrolase_dom"/>
</dbReference>
<dbReference type="Pfam" id="PF00293">
    <property type="entry name" value="NUDIX"/>
    <property type="match status" value="1"/>
</dbReference>
<dbReference type="Gene3D" id="3.90.79.10">
    <property type="entry name" value="Nucleoside Triphosphate Pyrophosphohydrolase"/>
    <property type="match status" value="1"/>
</dbReference>
<dbReference type="CDD" id="cd03424">
    <property type="entry name" value="NUDIX_ADPRase_Nudt5_UGPPase_Nudt14"/>
    <property type="match status" value="1"/>
</dbReference>
<reference evidence="2 3" key="1">
    <citation type="submission" date="2019-02" db="EMBL/GenBank/DDBJ databases">
        <title>Deep-cultivation of Planctomycetes and their phenomic and genomic characterization uncovers novel biology.</title>
        <authorList>
            <person name="Wiegand S."/>
            <person name="Jogler M."/>
            <person name="Boedeker C."/>
            <person name="Pinto D."/>
            <person name="Vollmers J."/>
            <person name="Rivas-Marin E."/>
            <person name="Kohn T."/>
            <person name="Peeters S.H."/>
            <person name="Heuer A."/>
            <person name="Rast P."/>
            <person name="Oberbeckmann S."/>
            <person name="Bunk B."/>
            <person name="Jeske O."/>
            <person name="Meyerdierks A."/>
            <person name="Storesund J.E."/>
            <person name="Kallscheuer N."/>
            <person name="Luecker S."/>
            <person name="Lage O.M."/>
            <person name="Pohl T."/>
            <person name="Merkel B.J."/>
            <person name="Hornburger P."/>
            <person name="Mueller R.-W."/>
            <person name="Bruemmer F."/>
            <person name="Labrenz M."/>
            <person name="Spormann A.M."/>
            <person name="Op Den Camp H."/>
            <person name="Overmann J."/>
            <person name="Amann R."/>
            <person name="Jetten M.S.M."/>
            <person name="Mascher T."/>
            <person name="Medema M.H."/>
            <person name="Devos D.P."/>
            <person name="Kaster A.-K."/>
            <person name="Ovreas L."/>
            <person name="Rohde M."/>
            <person name="Galperin M.Y."/>
            <person name="Jogler C."/>
        </authorList>
    </citation>
    <scope>NUCLEOTIDE SEQUENCE [LARGE SCALE GENOMIC DNA]</scope>
    <source>
        <strain evidence="2 3">Pla52n</strain>
    </source>
</reference>
<dbReference type="EMBL" id="SJPN01000001">
    <property type="protein sequence ID" value="TWU07951.1"/>
    <property type="molecule type" value="Genomic_DNA"/>
</dbReference>
<dbReference type="Proteomes" id="UP000320176">
    <property type="component" value="Unassembled WGS sequence"/>
</dbReference>
<dbReference type="InterPro" id="IPR015797">
    <property type="entry name" value="NUDIX_hydrolase-like_dom_sf"/>
</dbReference>
<dbReference type="AlphaFoldDB" id="A0A5C6B935"/>
<accession>A0A5C6B935</accession>
<proteinExistence type="predicted"/>
<gene>
    <name evidence="2" type="ORF">Pla52n_05280</name>
</gene>
<sequence>MTDYLDRLPEPLRILGNSDDGEIQIIATDRGQSDATDSNLKTGIVFEDRWLMVVRDQVRFPDQHEGHYVRIVEKAQLNKVGGTVIVPVVDGCIVFVELYRHATRRWEWELPRGYQEPGLTPEQNAMKETQEEIGVAAVSVSEIGRVTPNTGLLSSEVVVFAAMLPSGCIEQMRGEHREAIRSVLAVPFEEVDRFIQQNVRCGFSLSAMYWTRASGIMD</sequence>
<protein>
    <submittedName>
        <fullName evidence="2">Adenosine nucleotide hydrolase NudE</fullName>
    </submittedName>
</protein>
<name>A0A5C6B935_9BACT</name>
<keyword evidence="2" id="KW-0378">Hydrolase</keyword>
<evidence type="ECO:0000313" key="3">
    <source>
        <dbReference type="Proteomes" id="UP000320176"/>
    </source>
</evidence>
<evidence type="ECO:0000313" key="2">
    <source>
        <dbReference type="EMBL" id="TWU07951.1"/>
    </source>
</evidence>
<dbReference type="SUPFAM" id="SSF55811">
    <property type="entry name" value="Nudix"/>
    <property type="match status" value="1"/>
</dbReference>
<feature type="domain" description="Nudix hydrolase" evidence="1">
    <location>
        <begin position="78"/>
        <end position="209"/>
    </location>
</feature>